<reference evidence="3" key="1">
    <citation type="submission" date="2016-05" db="EMBL/GenBank/DDBJ databases">
        <authorList>
            <person name="Naeem Raeece"/>
        </authorList>
    </citation>
    <scope>NUCLEOTIDE SEQUENCE [LARGE SCALE GENOMIC DNA]</scope>
</reference>
<sequence length="80" mass="9104">MNAKVWVSEFFVPLVVNNLSESIFKLDIKKKKKKKNNNSNNSSSNNNNNSNNNNSNNSMNKHCGRAINLKFQNSFGRTVK</sequence>
<evidence type="ECO:0000256" key="1">
    <source>
        <dbReference type="SAM" id="MobiDB-lite"/>
    </source>
</evidence>
<evidence type="ECO:0000313" key="2">
    <source>
        <dbReference type="EMBL" id="SBS82679.1"/>
    </source>
</evidence>
<evidence type="ECO:0000313" key="3">
    <source>
        <dbReference type="Proteomes" id="UP000078597"/>
    </source>
</evidence>
<dbReference type="AlphaFoldDB" id="A0A1A8VV24"/>
<name>A0A1A8VV24_PLAMA</name>
<feature type="compositionally biased region" description="Low complexity" evidence="1">
    <location>
        <begin position="37"/>
        <end position="58"/>
    </location>
</feature>
<accession>A0A1A8VV24</accession>
<protein>
    <submittedName>
        <fullName evidence="2">Uncharacterized protein</fullName>
    </submittedName>
</protein>
<proteinExistence type="predicted"/>
<dbReference type="EMBL" id="FLQW01000225">
    <property type="protein sequence ID" value="SBS82679.1"/>
    <property type="molecule type" value="Genomic_DNA"/>
</dbReference>
<feature type="region of interest" description="Disordered" evidence="1">
    <location>
        <begin position="27"/>
        <end position="63"/>
    </location>
</feature>
<gene>
    <name evidence="2" type="ORF">PMALA_004200</name>
</gene>
<organism evidence="2 3">
    <name type="scientific">Plasmodium malariae</name>
    <dbReference type="NCBI Taxonomy" id="5858"/>
    <lineage>
        <taxon>Eukaryota</taxon>
        <taxon>Sar</taxon>
        <taxon>Alveolata</taxon>
        <taxon>Apicomplexa</taxon>
        <taxon>Aconoidasida</taxon>
        <taxon>Haemosporida</taxon>
        <taxon>Plasmodiidae</taxon>
        <taxon>Plasmodium</taxon>
        <taxon>Plasmodium (Plasmodium)</taxon>
    </lineage>
</organism>
<dbReference type="Proteomes" id="UP000078597">
    <property type="component" value="Unassembled WGS sequence"/>
</dbReference>